<keyword evidence="5" id="KW-1133">Transmembrane helix</keyword>
<comment type="similarity">
    <text evidence="1 3">Belongs to the short-chain dehydrogenases/reductases (SDR) family.</text>
</comment>
<keyword evidence="5" id="KW-0472">Membrane</keyword>
<comment type="caution">
    <text evidence="7">The sequence shown here is derived from an EMBL/GenBank/DDBJ whole genome shotgun (WGS) entry which is preliminary data.</text>
</comment>
<dbReference type="PANTHER" id="PTHR44196">
    <property type="entry name" value="DEHYDROGENASE/REDUCTASE SDR FAMILY MEMBER 7B"/>
    <property type="match status" value="1"/>
</dbReference>
<dbReference type="SUPFAM" id="SSF51735">
    <property type="entry name" value="NAD(P)-binding Rossmann-fold domains"/>
    <property type="match status" value="1"/>
</dbReference>
<organism evidence="7 8">
    <name type="scientific">Pseudonocardia adelaidensis</name>
    <dbReference type="NCBI Taxonomy" id="648754"/>
    <lineage>
        <taxon>Bacteria</taxon>
        <taxon>Bacillati</taxon>
        <taxon>Actinomycetota</taxon>
        <taxon>Actinomycetes</taxon>
        <taxon>Pseudonocardiales</taxon>
        <taxon>Pseudonocardiaceae</taxon>
        <taxon>Pseudonocardia</taxon>
    </lineage>
</organism>
<dbReference type="Gene3D" id="3.40.50.720">
    <property type="entry name" value="NAD(P)-binding Rossmann-like Domain"/>
    <property type="match status" value="1"/>
</dbReference>
<sequence>MDRCEQVVVVTGASGGIGRATARAFGARGAKVALLARGEDGLQHAARDVEEAGGTALAIPVDVADHVGLDQAADRVERELGPIDVWVNDAFTVVFGPFTEVEPEEFTRVTEVTYLGYVYGTKAALKRMLPRDSGAIVQVGSALAYRGIPLQSAYCGAKHAIQGFTESLRCELLHDRKNVHVTMVQMPAVNTPQFSWVLSRLPHQAQPVPPIYQPEVAAEAVLFAADHPKRREYWVGGSTVGTLVVNKFAPGLLDRYLARTGYRSQQTSQPRDPDQPANLWEPADDRDGHDFGAHGIFDRRATRRSYQLWASQHHGAIGAAAAAAGALGVAVVRAARR</sequence>
<dbReference type="RefSeq" id="WP_345609200.1">
    <property type="nucleotide sequence ID" value="NZ_BAABJO010000026.1"/>
</dbReference>
<proteinExistence type="inferred from homology"/>
<evidence type="ECO:0000256" key="1">
    <source>
        <dbReference type="ARBA" id="ARBA00006484"/>
    </source>
</evidence>
<accession>A0ABP9NSS3</accession>
<evidence type="ECO:0000313" key="8">
    <source>
        <dbReference type="Proteomes" id="UP001500804"/>
    </source>
</evidence>
<dbReference type="PRINTS" id="PR00080">
    <property type="entry name" value="SDRFAMILY"/>
</dbReference>
<protein>
    <submittedName>
        <fullName evidence="7">SDR family oxidoreductase</fullName>
    </submittedName>
</protein>
<dbReference type="InterPro" id="IPR057326">
    <property type="entry name" value="KR_dom"/>
</dbReference>
<feature type="region of interest" description="Disordered" evidence="4">
    <location>
        <begin position="262"/>
        <end position="286"/>
    </location>
</feature>
<dbReference type="Proteomes" id="UP001500804">
    <property type="component" value="Unassembled WGS sequence"/>
</dbReference>
<evidence type="ECO:0000256" key="3">
    <source>
        <dbReference type="RuleBase" id="RU000363"/>
    </source>
</evidence>
<dbReference type="PRINTS" id="PR00081">
    <property type="entry name" value="GDHRDH"/>
</dbReference>
<dbReference type="EMBL" id="BAABJO010000026">
    <property type="protein sequence ID" value="GAA5132876.1"/>
    <property type="molecule type" value="Genomic_DNA"/>
</dbReference>
<evidence type="ECO:0000256" key="2">
    <source>
        <dbReference type="ARBA" id="ARBA00023002"/>
    </source>
</evidence>
<dbReference type="NCBIfam" id="NF005495">
    <property type="entry name" value="PRK07109.1"/>
    <property type="match status" value="1"/>
</dbReference>
<dbReference type="PROSITE" id="PS00061">
    <property type="entry name" value="ADH_SHORT"/>
    <property type="match status" value="1"/>
</dbReference>
<evidence type="ECO:0000256" key="4">
    <source>
        <dbReference type="SAM" id="MobiDB-lite"/>
    </source>
</evidence>
<dbReference type="InterPro" id="IPR020904">
    <property type="entry name" value="Sc_DH/Rdtase_CS"/>
</dbReference>
<name>A0ABP9NSS3_9PSEU</name>
<dbReference type="CDD" id="cd05360">
    <property type="entry name" value="SDR_c3"/>
    <property type="match status" value="1"/>
</dbReference>
<dbReference type="PANTHER" id="PTHR44196:SF1">
    <property type="entry name" value="DEHYDROGENASE_REDUCTASE SDR FAMILY MEMBER 7B"/>
    <property type="match status" value="1"/>
</dbReference>
<feature type="domain" description="Ketoreductase" evidence="6">
    <location>
        <begin position="6"/>
        <end position="182"/>
    </location>
</feature>
<gene>
    <name evidence="7" type="ORF">GCM10023320_58220</name>
</gene>
<keyword evidence="5" id="KW-0812">Transmembrane</keyword>
<reference evidence="8" key="1">
    <citation type="journal article" date="2019" name="Int. J. Syst. Evol. Microbiol.">
        <title>The Global Catalogue of Microorganisms (GCM) 10K type strain sequencing project: providing services to taxonomists for standard genome sequencing and annotation.</title>
        <authorList>
            <consortium name="The Broad Institute Genomics Platform"/>
            <consortium name="The Broad Institute Genome Sequencing Center for Infectious Disease"/>
            <person name="Wu L."/>
            <person name="Ma J."/>
        </authorList>
    </citation>
    <scope>NUCLEOTIDE SEQUENCE [LARGE SCALE GENOMIC DNA]</scope>
    <source>
        <strain evidence="8">JCM 18302</strain>
    </source>
</reference>
<feature type="transmembrane region" description="Helical" evidence="5">
    <location>
        <begin position="315"/>
        <end position="335"/>
    </location>
</feature>
<evidence type="ECO:0000259" key="6">
    <source>
        <dbReference type="SMART" id="SM00822"/>
    </source>
</evidence>
<dbReference type="InterPro" id="IPR036291">
    <property type="entry name" value="NAD(P)-bd_dom_sf"/>
</dbReference>
<dbReference type="InterPro" id="IPR002347">
    <property type="entry name" value="SDR_fam"/>
</dbReference>
<dbReference type="SMART" id="SM00822">
    <property type="entry name" value="PKS_KR"/>
    <property type="match status" value="1"/>
</dbReference>
<keyword evidence="8" id="KW-1185">Reference proteome</keyword>
<dbReference type="Pfam" id="PF00106">
    <property type="entry name" value="adh_short"/>
    <property type="match status" value="1"/>
</dbReference>
<evidence type="ECO:0000313" key="7">
    <source>
        <dbReference type="EMBL" id="GAA5132876.1"/>
    </source>
</evidence>
<evidence type="ECO:0000256" key="5">
    <source>
        <dbReference type="SAM" id="Phobius"/>
    </source>
</evidence>
<keyword evidence="2" id="KW-0560">Oxidoreductase</keyword>